<gene>
    <name evidence="5" type="ORF">LZZ85_06575</name>
</gene>
<reference evidence="5" key="1">
    <citation type="submission" date="2022-01" db="EMBL/GenBank/DDBJ databases">
        <authorList>
            <person name="Jo J.-H."/>
            <person name="Im W.-T."/>
        </authorList>
    </citation>
    <scope>NUCLEOTIDE SEQUENCE</scope>
    <source>
        <strain evidence="5">NA20</strain>
    </source>
</reference>
<dbReference type="InterPro" id="IPR016161">
    <property type="entry name" value="Ald_DH/histidinol_DH"/>
</dbReference>
<dbReference type="InterPro" id="IPR015590">
    <property type="entry name" value="Aldehyde_DH_dom"/>
</dbReference>
<dbReference type="PANTHER" id="PTHR43111">
    <property type="entry name" value="ALDEHYDE DEHYDROGENASE B-RELATED"/>
    <property type="match status" value="1"/>
</dbReference>
<accession>A0ABS9KNN3</accession>
<evidence type="ECO:0000256" key="3">
    <source>
        <dbReference type="RuleBase" id="RU003345"/>
    </source>
</evidence>
<evidence type="ECO:0000256" key="2">
    <source>
        <dbReference type="PROSITE-ProRule" id="PRU10007"/>
    </source>
</evidence>
<evidence type="ECO:0000256" key="1">
    <source>
        <dbReference type="ARBA" id="ARBA00023002"/>
    </source>
</evidence>
<dbReference type="InterPro" id="IPR016160">
    <property type="entry name" value="Ald_DH_CS_CYS"/>
</dbReference>
<comment type="caution">
    <text evidence="5">The sequence shown here is derived from an EMBL/GenBank/DDBJ whole genome shotgun (WGS) entry which is preliminary data.</text>
</comment>
<feature type="domain" description="Aldehyde dehydrogenase" evidence="4">
    <location>
        <begin position="31"/>
        <end position="497"/>
    </location>
</feature>
<keyword evidence="6" id="KW-1185">Reference proteome</keyword>
<evidence type="ECO:0000313" key="6">
    <source>
        <dbReference type="Proteomes" id="UP001165367"/>
    </source>
</evidence>
<dbReference type="InterPro" id="IPR029510">
    <property type="entry name" value="Ald_DH_CS_GLU"/>
</dbReference>
<dbReference type="PROSITE" id="PS00070">
    <property type="entry name" value="ALDEHYDE_DEHYDR_CYS"/>
    <property type="match status" value="1"/>
</dbReference>
<dbReference type="RefSeq" id="WP_237869882.1">
    <property type="nucleotide sequence ID" value="NZ_JAKLTR010000003.1"/>
</dbReference>
<dbReference type="SUPFAM" id="SSF53720">
    <property type="entry name" value="ALDH-like"/>
    <property type="match status" value="1"/>
</dbReference>
<dbReference type="Gene3D" id="3.40.309.10">
    <property type="entry name" value="Aldehyde Dehydrogenase, Chain A, domain 2"/>
    <property type="match status" value="1"/>
</dbReference>
<dbReference type="Pfam" id="PF00171">
    <property type="entry name" value="Aldedh"/>
    <property type="match status" value="1"/>
</dbReference>
<evidence type="ECO:0000259" key="4">
    <source>
        <dbReference type="Pfam" id="PF00171"/>
    </source>
</evidence>
<dbReference type="Proteomes" id="UP001165367">
    <property type="component" value="Unassembled WGS sequence"/>
</dbReference>
<name>A0ABS9KNN3_9BACT</name>
<dbReference type="InterPro" id="IPR016163">
    <property type="entry name" value="Ald_DH_C"/>
</dbReference>
<proteinExistence type="inferred from homology"/>
<sequence>MSTSTAAAPKSTIAARPKFKDKYDHYIGGEWVAPSSGEYFDNISPIDGKVFTHAARGNAKDIEKAIDAAHKAFATWGKSGAAYRSNILLKIAQVIEDNLELLATVETIDNGKAIRECRAADLPLVIDHFRYFAGVIRSEEGTLSEHDETTVSINLHEPIGVVGQIIPWNFPLLMATWKIAPALAAGCCVVVKPAEQTPTSIMVLMELVGDLLPAGVLNIVTGFGVEAGKPLASSPRINKVAFTGETTTGRLIMQYASENLIPVTMELGGKSPNIFFESVGDEDDAFFDKAVEGAVMFALNNGEICTCPSRMLVHEKIYDKFMERVIQRTKAIKLGNPLDSTVTMGAQASEDQYKKILSYLDIGKQEGAQILTGGEAFHQNSGLEHGYYIQPTIFKGHNKMRIFQEEIFGPVVSVTTFKTTEEAIAIANDTLYGLGAGVWTRDAHQLYQVPRAIEAGRVWVNNYHAYPAHAPFGGYKKSGFGRETHKMMLNHYRQTKNMLISYSKEKLGFF</sequence>
<evidence type="ECO:0000313" key="5">
    <source>
        <dbReference type="EMBL" id="MCG2613937.1"/>
    </source>
</evidence>
<keyword evidence="1 3" id="KW-0560">Oxidoreductase</keyword>
<comment type="similarity">
    <text evidence="3">Belongs to the aldehyde dehydrogenase family.</text>
</comment>
<protein>
    <submittedName>
        <fullName evidence="5">Aldehyde dehydrogenase</fullName>
    </submittedName>
</protein>
<feature type="active site" evidence="2">
    <location>
        <position position="266"/>
    </location>
</feature>
<dbReference type="EMBL" id="JAKLTR010000003">
    <property type="protein sequence ID" value="MCG2613937.1"/>
    <property type="molecule type" value="Genomic_DNA"/>
</dbReference>
<dbReference type="PROSITE" id="PS00687">
    <property type="entry name" value="ALDEHYDE_DEHYDR_GLU"/>
    <property type="match status" value="1"/>
</dbReference>
<dbReference type="Gene3D" id="3.40.605.10">
    <property type="entry name" value="Aldehyde Dehydrogenase, Chain A, domain 1"/>
    <property type="match status" value="1"/>
</dbReference>
<organism evidence="5 6">
    <name type="scientific">Terrimonas ginsenosidimutans</name>
    <dbReference type="NCBI Taxonomy" id="2908004"/>
    <lineage>
        <taxon>Bacteria</taxon>
        <taxon>Pseudomonadati</taxon>
        <taxon>Bacteroidota</taxon>
        <taxon>Chitinophagia</taxon>
        <taxon>Chitinophagales</taxon>
        <taxon>Chitinophagaceae</taxon>
        <taxon>Terrimonas</taxon>
    </lineage>
</organism>
<dbReference type="CDD" id="cd07559">
    <property type="entry name" value="ALDH_ACDHII_AcoD-like"/>
    <property type="match status" value="1"/>
</dbReference>
<dbReference type="InterPro" id="IPR016162">
    <property type="entry name" value="Ald_DH_N"/>
</dbReference>
<dbReference type="PANTHER" id="PTHR43111:SF1">
    <property type="entry name" value="ALDEHYDE DEHYDROGENASE B-RELATED"/>
    <property type="match status" value="1"/>
</dbReference>